<dbReference type="SMART" id="SM00248">
    <property type="entry name" value="ANK"/>
    <property type="match status" value="8"/>
</dbReference>
<dbReference type="GO" id="GO:0006396">
    <property type="term" value="P:RNA processing"/>
    <property type="evidence" value="ECO:0007669"/>
    <property type="project" value="TreeGrafter"/>
</dbReference>
<dbReference type="Pfam" id="PF00023">
    <property type="entry name" value="Ank"/>
    <property type="match status" value="1"/>
</dbReference>
<protein>
    <submittedName>
        <fullName evidence="4">Uncharacterized protein</fullName>
    </submittedName>
</protein>
<dbReference type="Proteomes" id="UP000549394">
    <property type="component" value="Unassembled WGS sequence"/>
</dbReference>
<evidence type="ECO:0000256" key="2">
    <source>
        <dbReference type="ARBA" id="ARBA00023043"/>
    </source>
</evidence>
<feature type="repeat" description="ANK" evidence="3">
    <location>
        <begin position="191"/>
        <end position="223"/>
    </location>
</feature>
<dbReference type="GO" id="GO:0004540">
    <property type="term" value="F:RNA nuclease activity"/>
    <property type="evidence" value="ECO:0007669"/>
    <property type="project" value="TreeGrafter"/>
</dbReference>
<dbReference type="Pfam" id="PF13637">
    <property type="entry name" value="Ank_4"/>
    <property type="match status" value="1"/>
</dbReference>
<feature type="repeat" description="ANK" evidence="3">
    <location>
        <begin position="57"/>
        <end position="89"/>
    </location>
</feature>
<evidence type="ECO:0000256" key="3">
    <source>
        <dbReference type="PROSITE-ProRule" id="PRU00023"/>
    </source>
</evidence>
<keyword evidence="1" id="KW-0677">Repeat</keyword>
<proteinExistence type="predicted"/>
<dbReference type="PROSITE" id="PS50297">
    <property type="entry name" value="ANK_REP_REGION"/>
    <property type="match status" value="4"/>
</dbReference>
<keyword evidence="2 3" id="KW-0040">ANK repeat</keyword>
<dbReference type="PANTHER" id="PTHR24141">
    <property type="entry name" value="2-5A-DEPENDENT RIBONUCLEASE"/>
    <property type="match status" value="1"/>
</dbReference>
<dbReference type="InterPro" id="IPR036770">
    <property type="entry name" value="Ankyrin_rpt-contain_sf"/>
</dbReference>
<reference evidence="4 5" key="1">
    <citation type="submission" date="2020-08" db="EMBL/GenBank/DDBJ databases">
        <authorList>
            <person name="Hejnol A."/>
        </authorList>
    </citation>
    <scope>NUCLEOTIDE SEQUENCE [LARGE SCALE GENOMIC DNA]</scope>
</reference>
<dbReference type="SUPFAM" id="SSF48403">
    <property type="entry name" value="Ankyrin repeat"/>
    <property type="match status" value="1"/>
</dbReference>
<keyword evidence="5" id="KW-1185">Reference proteome</keyword>
<dbReference type="PROSITE" id="PS50088">
    <property type="entry name" value="ANK_REPEAT"/>
    <property type="match status" value="4"/>
</dbReference>
<organism evidence="4 5">
    <name type="scientific">Dimorphilus gyrociliatus</name>
    <dbReference type="NCBI Taxonomy" id="2664684"/>
    <lineage>
        <taxon>Eukaryota</taxon>
        <taxon>Metazoa</taxon>
        <taxon>Spiralia</taxon>
        <taxon>Lophotrochozoa</taxon>
        <taxon>Annelida</taxon>
        <taxon>Polychaeta</taxon>
        <taxon>Polychaeta incertae sedis</taxon>
        <taxon>Dinophilidae</taxon>
        <taxon>Dimorphilus</taxon>
    </lineage>
</organism>
<evidence type="ECO:0000313" key="5">
    <source>
        <dbReference type="Proteomes" id="UP000549394"/>
    </source>
</evidence>
<dbReference type="EMBL" id="CAJFCJ010000005">
    <property type="protein sequence ID" value="CAD5114977.1"/>
    <property type="molecule type" value="Genomic_DNA"/>
</dbReference>
<name>A0A7I8VFB6_9ANNE</name>
<dbReference type="AlphaFoldDB" id="A0A7I8VFB6"/>
<sequence length="487" mass="55149">MGNSFPKNKEKNLSSKESEEIRKQIRNFLLKNAIKQDDVLQLRQLLRYFNPNLVLPNGRTPLTLAIDEQKHHSVSTLLVAGADSELQDGNGRHPVIEAVRSRNEAVLNIVLSLVPQVNVYESSGTSPIHAAAEIGNLAALKRLINFGADVNTTTKNESKTTPLIIAATFGHDRIVEELIHRGADVNHKDLWGYSPIIKAASNGHISTVKLLLRNNANVNDCNRSGASALQYSLMHDRCQTAQYLIEQNSKLEIFNRQCPLLLAATLNGCIECLKLLLNKSLTFHQTDQYNRPMLYYALTDFPNISHYYKSFSLCKCKGRLKIAEFLLNEGADIRQVFKLKFWNTRYKSSEQFALYRLALRALNGPVNFDLSQMFLKFYNIGCLDSLLLLVSIGYTPDFCLILSPTSKDKNLKHLEMERNSQPNNMTFNEFRGIIGKRLSHPLKLKYLCRNHVRGLLSYNVIFAVSQLNISSNLKNSLLLNSSEFYDN</sequence>
<gene>
    <name evidence="4" type="ORF">DGYR_LOCUS3768</name>
</gene>
<dbReference type="InterPro" id="IPR002110">
    <property type="entry name" value="Ankyrin_rpt"/>
</dbReference>
<dbReference type="Pfam" id="PF12796">
    <property type="entry name" value="Ank_2"/>
    <property type="match status" value="1"/>
</dbReference>
<evidence type="ECO:0000313" key="4">
    <source>
        <dbReference type="EMBL" id="CAD5114977.1"/>
    </source>
</evidence>
<dbReference type="PRINTS" id="PR01415">
    <property type="entry name" value="ANKYRIN"/>
</dbReference>
<dbReference type="GO" id="GO:0003723">
    <property type="term" value="F:RNA binding"/>
    <property type="evidence" value="ECO:0007669"/>
    <property type="project" value="TreeGrafter"/>
</dbReference>
<dbReference type="PANTHER" id="PTHR24141:SF1">
    <property type="entry name" value="2-5A-DEPENDENT RIBONUCLEASE"/>
    <property type="match status" value="1"/>
</dbReference>
<evidence type="ECO:0000256" key="1">
    <source>
        <dbReference type="ARBA" id="ARBA00022737"/>
    </source>
</evidence>
<dbReference type="OrthoDB" id="6242531at2759"/>
<accession>A0A7I8VFB6</accession>
<feature type="repeat" description="ANK" evidence="3">
    <location>
        <begin position="123"/>
        <end position="155"/>
    </location>
</feature>
<dbReference type="Gene3D" id="1.25.40.20">
    <property type="entry name" value="Ankyrin repeat-containing domain"/>
    <property type="match status" value="1"/>
</dbReference>
<comment type="caution">
    <text evidence="4">The sequence shown here is derived from an EMBL/GenBank/DDBJ whole genome shotgun (WGS) entry which is preliminary data.</text>
</comment>
<feature type="repeat" description="ANK" evidence="3">
    <location>
        <begin position="158"/>
        <end position="190"/>
    </location>
</feature>